<evidence type="ECO:0000313" key="3">
    <source>
        <dbReference type="Proteomes" id="UP001162156"/>
    </source>
</evidence>
<feature type="region of interest" description="Disordered" evidence="1">
    <location>
        <begin position="132"/>
        <end position="160"/>
    </location>
</feature>
<sequence>MGEVVIPLINDGRLAARILINEKIRELMDTVLHALEQSNNEKLDKLVEIANDTSMLKKIKTRDLDIRTLSGSLEHLVKHIRQNVLQLSSQNVWSKLREEQVFDTILQSKFSSSSLPKIKMVRKQINDAIIHSTRNPKLEVPTKKLPTRRSSEDDKRKGRYSTPNYIARNIEAAAKVKRIEYDMDEEETIPSKRASIDSGRSKRRSLEQPSLPKPNIQSFLPPVVKLLLILIHFSASLDSQMKPNKKKSVDSHESKYHIKQTTCPACMEKWKTPLPSPKTPRVKKSSVLPGCDYPVLKTNSQNRISMLISKEMYKLQSYDRKYSIENESPKRPVLKKKEIEHDKFEVVNLNPMDLAKIEQEIKEKETQKKLEKFLKEIA</sequence>
<feature type="region of interest" description="Disordered" evidence="1">
    <location>
        <begin position="187"/>
        <end position="214"/>
    </location>
</feature>
<gene>
    <name evidence="2" type="ORF">NQ314_013628</name>
</gene>
<protein>
    <submittedName>
        <fullName evidence="2">Uncharacterized protein</fullName>
    </submittedName>
</protein>
<reference evidence="2" key="1">
    <citation type="journal article" date="2023" name="Insect Mol. Biol.">
        <title>Genome sequencing provides insights into the evolution of gene families encoding plant cell wall-degrading enzymes in longhorned beetles.</title>
        <authorList>
            <person name="Shin N.R."/>
            <person name="Okamura Y."/>
            <person name="Kirsch R."/>
            <person name="Pauchet Y."/>
        </authorList>
    </citation>
    <scope>NUCLEOTIDE SEQUENCE</scope>
    <source>
        <strain evidence="2">RBIC_L_NR</strain>
    </source>
</reference>
<dbReference type="Proteomes" id="UP001162156">
    <property type="component" value="Unassembled WGS sequence"/>
</dbReference>
<evidence type="ECO:0000313" key="2">
    <source>
        <dbReference type="EMBL" id="KAJ8933993.1"/>
    </source>
</evidence>
<evidence type="ECO:0000256" key="1">
    <source>
        <dbReference type="SAM" id="MobiDB-lite"/>
    </source>
</evidence>
<comment type="caution">
    <text evidence="2">The sequence shown here is derived from an EMBL/GenBank/DDBJ whole genome shotgun (WGS) entry which is preliminary data.</text>
</comment>
<dbReference type="EMBL" id="JANEYF010003796">
    <property type="protein sequence ID" value="KAJ8933993.1"/>
    <property type="molecule type" value="Genomic_DNA"/>
</dbReference>
<keyword evidence="3" id="KW-1185">Reference proteome</keyword>
<name>A0AAV8X5W4_9CUCU</name>
<proteinExistence type="predicted"/>
<dbReference type="AlphaFoldDB" id="A0AAV8X5W4"/>
<accession>A0AAV8X5W4</accession>
<organism evidence="2 3">
    <name type="scientific">Rhamnusium bicolor</name>
    <dbReference type="NCBI Taxonomy" id="1586634"/>
    <lineage>
        <taxon>Eukaryota</taxon>
        <taxon>Metazoa</taxon>
        <taxon>Ecdysozoa</taxon>
        <taxon>Arthropoda</taxon>
        <taxon>Hexapoda</taxon>
        <taxon>Insecta</taxon>
        <taxon>Pterygota</taxon>
        <taxon>Neoptera</taxon>
        <taxon>Endopterygota</taxon>
        <taxon>Coleoptera</taxon>
        <taxon>Polyphaga</taxon>
        <taxon>Cucujiformia</taxon>
        <taxon>Chrysomeloidea</taxon>
        <taxon>Cerambycidae</taxon>
        <taxon>Lepturinae</taxon>
        <taxon>Rhagiini</taxon>
        <taxon>Rhamnusium</taxon>
    </lineage>
</organism>